<dbReference type="AlphaFoldDB" id="A0AAV2HD30"/>
<evidence type="ECO:0000313" key="1">
    <source>
        <dbReference type="EMBL" id="CAL1530043.1"/>
    </source>
</evidence>
<protein>
    <recommendedName>
        <fullName evidence="3">Immunoglobulin V-set domain-containing protein</fullName>
    </recommendedName>
</protein>
<evidence type="ECO:0008006" key="3">
    <source>
        <dbReference type="Google" id="ProtNLM"/>
    </source>
</evidence>
<dbReference type="EMBL" id="CAXITT010000061">
    <property type="protein sequence ID" value="CAL1530043.1"/>
    <property type="molecule type" value="Genomic_DNA"/>
</dbReference>
<comment type="caution">
    <text evidence="1">The sequence shown here is derived from an EMBL/GenBank/DDBJ whole genome shotgun (WGS) entry which is preliminary data.</text>
</comment>
<sequence length="136" mass="15422">MQKNIQISGFYIFKKDGSKNGSVLAAFRPCHVQHKCVYNLHFPAGRVWEATRVPPEHKQIHCNKDLDVSIFQLTLNIKDTMMSDAGEYGCRLDYCTHEHKKCEIHDCVMKVKVVQGQPITTLAEFPPGGFVLAKMS</sequence>
<accession>A0AAV2HD30</accession>
<reference evidence="1 2" key="1">
    <citation type="submission" date="2024-04" db="EMBL/GenBank/DDBJ databases">
        <authorList>
            <consortium name="Genoscope - CEA"/>
            <person name="William W."/>
        </authorList>
    </citation>
    <scope>NUCLEOTIDE SEQUENCE [LARGE SCALE GENOMIC DNA]</scope>
</reference>
<keyword evidence="2" id="KW-1185">Reference proteome</keyword>
<proteinExistence type="predicted"/>
<evidence type="ECO:0000313" key="2">
    <source>
        <dbReference type="Proteomes" id="UP001497497"/>
    </source>
</evidence>
<gene>
    <name evidence="1" type="ORF">GSLYS_00004176001</name>
</gene>
<dbReference type="Proteomes" id="UP001497497">
    <property type="component" value="Unassembled WGS sequence"/>
</dbReference>
<organism evidence="1 2">
    <name type="scientific">Lymnaea stagnalis</name>
    <name type="common">Great pond snail</name>
    <name type="synonym">Helix stagnalis</name>
    <dbReference type="NCBI Taxonomy" id="6523"/>
    <lineage>
        <taxon>Eukaryota</taxon>
        <taxon>Metazoa</taxon>
        <taxon>Spiralia</taxon>
        <taxon>Lophotrochozoa</taxon>
        <taxon>Mollusca</taxon>
        <taxon>Gastropoda</taxon>
        <taxon>Heterobranchia</taxon>
        <taxon>Euthyneura</taxon>
        <taxon>Panpulmonata</taxon>
        <taxon>Hygrophila</taxon>
        <taxon>Lymnaeoidea</taxon>
        <taxon>Lymnaeidae</taxon>
        <taxon>Lymnaea</taxon>
    </lineage>
</organism>
<name>A0AAV2HD30_LYMST</name>